<evidence type="ECO:0000256" key="6">
    <source>
        <dbReference type="ARBA" id="ARBA00023136"/>
    </source>
</evidence>
<feature type="compositionally biased region" description="Polar residues" evidence="9">
    <location>
        <begin position="17"/>
        <end position="31"/>
    </location>
</feature>
<dbReference type="PROSITE" id="PS51762">
    <property type="entry name" value="GH16_2"/>
    <property type="match status" value="1"/>
</dbReference>
<keyword evidence="8" id="KW-0961">Cell wall biogenesis/degradation</keyword>
<keyword evidence="5 10" id="KW-1133">Transmembrane helix</keyword>
<dbReference type="GO" id="GO:0006078">
    <property type="term" value="P:(1-&gt;6)-beta-D-glucan biosynthetic process"/>
    <property type="evidence" value="ECO:0007669"/>
    <property type="project" value="TreeGrafter"/>
</dbReference>
<accession>J4UCN7</accession>
<dbReference type="AlphaFoldDB" id="J4UCN7"/>
<dbReference type="PANTHER" id="PTHR31361:SF15">
    <property type="entry name" value="GH16 DOMAIN-CONTAINING PROTEIN"/>
    <property type="match status" value="1"/>
</dbReference>
<dbReference type="PANTHER" id="PTHR31361">
    <property type="entry name" value="BETA-GLUCAN SYNTHESIS-ASSOCIATED PROTEIN KRE6-RELATED"/>
    <property type="match status" value="1"/>
</dbReference>
<dbReference type="OrthoDB" id="412647at2759"/>
<dbReference type="HOGENOM" id="CLU_010811_3_1_1"/>
<feature type="compositionally biased region" description="Polar residues" evidence="9">
    <location>
        <begin position="60"/>
        <end position="86"/>
    </location>
</feature>
<dbReference type="GO" id="GO:0015926">
    <property type="term" value="F:glucosidase activity"/>
    <property type="evidence" value="ECO:0007669"/>
    <property type="project" value="TreeGrafter"/>
</dbReference>
<comment type="similarity">
    <text evidence="2">Belongs to the SKN1/KRE6 family.</text>
</comment>
<evidence type="ECO:0000256" key="3">
    <source>
        <dbReference type="ARBA" id="ARBA00022692"/>
    </source>
</evidence>
<feature type="domain" description="GH16" evidence="11">
    <location>
        <begin position="198"/>
        <end position="599"/>
    </location>
</feature>
<name>J4UCN7_TRIAS</name>
<keyword evidence="4" id="KW-0735">Signal-anchor</keyword>
<reference evidence="12 13" key="1">
    <citation type="journal article" date="2012" name="Eukaryot. Cell">
        <title>Draft genome sequence of CBS 2479, the standard type strain of Trichosporon asahii.</title>
        <authorList>
            <person name="Yang R.Y."/>
            <person name="Li H.T."/>
            <person name="Zhu H."/>
            <person name="Zhou G.P."/>
            <person name="Wang M."/>
            <person name="Wang L."/>
        </authorList>
    </citation>
    <scope>NUCLEOTIDE SEQUENCE [LARGE SCALE GENOMIC DNA]</scope>
    <source>
        <strain evidence="13">ATCC 90039 / CBS 2479 / JCM 2466 / KCTC 7840 / NCYC 2677 / UAMH 7654</strain>
    </source>
</reference>
<evidence type="ECO:0000256" key="5">
    <source>
        <dbReference type="ARBA" id="ARBA00022989"/>
    </source>
</evidence>
<evidence type="ECO:0000313" key="12">
    <source>
        <dbReference type="EMBL" id="EJT48780.1"/>
    </source>
</evidence>
<organism evidence="12 13">
    <name type="scientific">Trichosporon asahii var. asahii (strain ATCC 90039 / CBS 2479 / JCM 2466 / KCTC 7840 / NBRC 103889/ NCYC 2677 / UAMH 7654)</name>
    <name type="common">Yeast</name>
    <dbReference type="NCBI Taxonomy" id="1186058"/>
    <lineage>
        <taxon>Eukaryota</taxon>
        <taxon>Fungi</taxon>
        <taxon>Dikarya</taxon>
        <taxon>Basidiomycota</taxon>
        <taxon>Agaricomycotina</taxon>
        <taxon>Tremellomycetes</taxon>
        <taxon>Trichosporonales</taxon>
        <taxon>Trichosporonaceae</taxon>
        <taxon>Trichosporon</taxon>
    </lineage>
</organism>
<evidence type="ECO:0000256" key="2">
    <source>
        <dbReference type="ARBA" id="ARBA00010962"/>
    </source>
</evidence>
<evidence type="ECO:0000256" key="9">
    <source>
        <dbReference type="SAM" id="MobiDB-lite"/>
    </source>
</evidence>
<evidence type="ECO:0000259" key="11">
    <source>
        <dbReference type="PROSITE" id="PS51762"/>
    </source>
</evidence>
<keyword evidence="6 10" id="KW-0472">Membrane</keyword>
<evidence type="ECO:0000313" key="13">
    <source>
        <dbReference type="Proteomes" id="UP000002748"/>
    </source>
</evidence>
<dbReference type="InterPro" id="IPR013320">
    <property type="entry name" value="ConA-like_dom_sf"/>
</dbReference>
<comment type="subcellular location">
    <subcellularLocation>
        <location evidence="1">Membrane</location>
        <topology evidence="1">Single-pass type II membrane protein</topology>
    </subcellularLocation>
</comment>
<dbReference type="EMBL" id="ALBS01000191">
    <property type="protein sequence ID" value="EJT48780.1"/>
    <property type="molecule type" value="Genomic_DNA"/>
</dbReference>
<keyword evidence="3 10" id="KW-0812">Transmembrane</keyword>
<dbReference type="FunFam" id="2.60.120.200:FF:000135">
    <property type="entry name" value="Related to KRE6-glucan synthase subunit"/>
    <property type="match status" value="1"/>
</dbReference>
<feature type="transmembrane region" description="Helical" evidence="10">
    <location>
        <begin position="146"/>
        <end position="165"/>
    </location>
</feature>
<dbReference type="GeneID" id="25985714"/>
<dbReference type="RefSeq" id="XP_014180620.1">
    <property type="nucleotide sequence ID" value="XM_014325145.1"/>
</dbReference>
<dbReference type="GO" id="GO:0005789">
    <property type="term" value="C:endoplasmic reticulum membrane"/>
    <property type="evidence" value="ECO:0007669"/>
    <property type="project" value="TreeGrafter"/>
</dbReference>
<dbReference type="SUPFAM" id="SSF49899">
    <property type="entry name" value="Concanavalin A-like lectins/glucanases"/>
    <property type="match status" value="1"/>
</dbReference>
<keyword evidence="7" id="KW-0325">Glycoprotein</keyword>
<dbReference type="KEGG" id="tasa:A1Q1_02200"/>
<evidence type="ECO:0000256" key="10">
    <source>
        <dbReference type="SAM" id="Phobius"/>
    </source>
</evidence>
<protein>
    <submittedName>
        <fullName evidence="12">Glucosidase</fullName>
    </submittedName>
</protein>
<evidence type="ECO:0000256" key="4">
    <source>
        <dbReference type="ARBA" id="ARBA00022968"/>
    </source>
</evidence>
<gene>
    <name evidence="12" type="ORF">A1Q1_02200</name>
</gene>
<dbReference type="VEuPathDB" id="FungiDB:A1Q1_02200"/>
<dbReference type="Gene3D" id="2.60.120.200">
    <property type="match status" value="2"/>
</dbReference>
<sequence length="644" mass="71286">MAQPPTMHSGMGHRTSETSLNSYEQSSSNHGYNRAYGPSAGAGIGGAAAGTASSRGGYAQGTTSSYSSTPRYASPANVSPQQTGSPRFSPAETMPLREGVRGGSGPLQGIDESDLDDQLHTFTAADRKDLSTPFDITSWRGWANGLTLFVLMAGFIVLFAGYPIIDWAYNNENSSGGNTPGFNLGGVNASGQTPQMPADFPSMIDPDTPEDVKKRTGFDGEEWTLVFSDEFNKEGRTFYPGDDPFFTAVDIHYWPTNDFEWYDPGQVTTKDGHLVLTIEQIPTNNLMFRSGMIQSWNQLCFSHNGYYEARVSLPGHNDIGGFWPGVWTMGNLGRPGYGGTTEGLWPYSYDSCDVGILANQTYVNGTGPEATLTTGQVDDRQGYKGTLSYLPGQKLSKCNCDWDDHPGPKGVGRGSVEIDMIEAQIDLDVGHGEVSQSAQFAPFDDHYQFYNKSGYKIFNEDVTRPNTYLGGVFQQCVSCLSYTHDSIYHDNQVENRPTADGSSEPFGVFGFEYVADYENRKDGYVTWVNMGKQSWWMNYDTVQPNKKVGVGQRLIAEEPMALIFNLGMSNNFQNVDFRNMNFPNYMRIDYIRVWQKESGLVGCDPEDRPTAAYIEKYKDVYNNPNFTTWAQAGQKWPKNELTGC</sequence>
<dbReference type="Proteomes" id="UP000002748">
    <property type="component" value="Unassembled WGS sequence"/>
</dbReference>
<evidence type="ECO:0000256" key="1">
    <source>
        <dbReference type="ARBA" id="ARBA00004606"/>
    </source>
</evidence>
<evidence type="ECO:0000256" key="7">
    <source>
        <dbReference type="ARBA" id="ARBA00023180"/>
    </source>
</evidence>
<dbReference type="InterPro" id="IPR005629">
    <property type="entry name" value="Skn1/Kre6/Sbg1"/>
</dbReference>
<dbReference type="Pfam" id="PF03935">
    <property type="entry name" value="SKN1_KRE6_Sbg1"/>
    <property type="match status" value="1"/>
</dbReference>
<dbReference type="InterPro" id="IPR000757">
    <property type="entry name" value="Beta-glucanase-like"/>
</dbReference>
<dbReference type="GO" id="GO:0005886">
    <property type="term" value="C:plasma membrane"/>
    <property type="evidence" value="ECO:0007669"/>
    <property type="project" value="TreeGrafter"/>
</dbReference>
<evidence type="ECO:0000256" key="8">
    <source>
        <dbReference type="ARBA" id="ARBA00023316"/>
    </source>
</evidence>
<comment type="caution">
    <text evidence="12">The sequence shown here is derived from an EMBL/GenBank/DDBJ whole genome shotgun (WGS) entry which is preliminary data.</text>
</comment>
<proteinExistence type="inferred from homology"/>
<dbReference type="GO" id="GO:0031505">
    <property type="term" value="P:fungal-type cell wall organization"/>
    <property type="evidence" value="ECO:0007669"/>
    <property type="project" value="TreeGrafter"/>
</dbReference>
<feature type="region of interest" description="Disordered" evidence="9">
    <location>
        <begin position="1"/>
        <end position="113"/>
    </location>
</feature>